<dbReference type="CDD" id="cd06163">
    <property type="entry name" value="S2P-M50_PDZ_RseP-like"/>
    <property type="match status" value="1"/>
</dbReference>
<evidence type="ECO:0000256" key="8">
    <source>
        <dbReference type="ARBA" id="ARBA00022989"/>
    </source>
</evidence>
<evidence type="ECO:0000256" key="11">
    <source>
        <dbReference type="SAM" id="Phobius"/>
    </source>
</evidence>
<dbReference type="PANTHER" id="PTHR42837">
    <property type="entry name" value="REGULATOR OF SIGMA-E PROTEASE RSEP"/>
    <property type="match status" value="1"/>
</dbReference>
<dbReference type="GO" id="GO:0004222">
    <property type="term" value="F:metalloendopeptidase activity"/>
    <property type="evidence" value="ECO:0007669"/>
    <property type="project" value="InterPro"/>
</dbReference>
<keyword evidence="8 11" id="KW-1133">Transmembrane helix</keyword>
<protein>
    <recommendedName>
        <fullName evidence="12">Peptidase M50 domain-containing protein</fullName>
    </recommendedName>
</protein>
<keyword evidence="4" id="KW-0645">Protease</keyword>
<evidence type="ECO:0000313" key="14">
    <source>
        <dbReference type="Proteomes" id="UP000178065"/>
    </source>
</evidence>
<reference evidence="13 14" key="1">
    <citation type="journal article" date="2016" name="Nat. Commun.">
        <title>Thousands of microbial genomes shed light on interconnected biogeochemical processes in an aquifer system.</title>
        <authorList>
            <person name="Anantharaman K."/>
            <person name="Brown C.T."/>
            <person name="Hug L.A."/>
            <person name="Sharon I."/>
            <person name="Castelle C.J."/>
            <person name="Probst A.J."/>
            <person name="Thomas B.C."/>
            <person name="Singh A."/>
            <person name="Wilkins M.J."/>
            <person name="Karaoz U."/>
            <person name="Brodie E.L."/>
            <person name="Williams K.H."/>
            <person name="Hubbard S.S."/>
            <person name="Banfield J.F."/>
        </authorList>
    </citation>
    <scope>NUCLEOTIDE SEQUENCE [LARGE SCALE GENOMIC DNA]</scope>
</reference>
<dbReference type="InterPro" id="IPR008915">
    <property type="entry name" value="Peptidase_M50"/>
</dbReference>
<dbReference type="PANTHER" id="PTHR42837:SF2">
    <property type="entry name" value="MEMBRANE METALLOPROTEASE ARASP2, CHLOROPLASTIC-RELATED"/>
    <property type="match status" value="1"/>
</dbReference>
<dbReference type="GO" id="GO:0016020">
    <property type="term" value="C:membrane"/>
    <property type="evidence" value="ECO:0007669"/>
    <property type="project" value="UniProtKB-SubCell"/>
</dbReference>
<keyword evidence="6" id="KW-0378">Hydrolase</keyword>
<organism evidence="13 14">
    <name type="scientific">Candidatus Wildermuthbacteria bacterium RIFCSPHIGHO2_01_FULL_49_22b</name>
    <dbReference type="NCBI Taxonomy" id="1802448"/>
    <lineage>
        <taxon>Bacteria</taxon>
        <taxon>Candidatus Wildermuthiibacteriota</taxon>
    </lineage>
</organism>
<comment type="similarity">
    <text evidence="3">Belongs to the peptidase M50B family.</text>
</comment>
<dbReference type="EMBL" id="MHTT01000027">
    <property type="protein sequence ID" value="OHA64834.1"/>
    <property type="molecule type" value="Genomic_DNA"/>
</dbReference>
<feature type="domain" description="Peptidase M50" evidence="12">
    <location>
        <begin position="7"/>
        <end position="348"/>
    </location>
</feature>
<keyword evidence="5 11" id="KW-0812">Transmembrane</keyword>
<dbReference type="STRING" id="1802448.A2672_01450"/>
<proteinExistence type="inferred from homology"/>
<comment type="cofactor">
    <cofactor evidence="1">
        <name>Zn(2+)</name>
        <dbReference type="ChEBI" id="CHEBI:29105"/>
    </cofactor>
</comment>
<keyword evidence="10 11" id="KW-0472">Membrane</keyword>
<evidence type="ECO:0000256" key="4">
    <source>
        <dbReference type="ARBA" id="ARBA00022670"/>
    </source>
</evidence>
<gene>
    <name evidence="13" type="ORF">A2672_01450</name>
</gene>
<evidence type="ECO:0000256" key="1">
    <source>
        <dbReference type="ARBA" id="ARBA00001947"/>
    </source>
</evidence>
<dbReference type="SUPFAM" id="SSF50156">
    <property type="entry name" value="PDZ domain-like"/>
    <property type="match status" value="1"/>
</dbReference>
<dbReference type="Proteomes" id="UP000178065">
    <property type="component" value="Unassembled WGS sequence"/>
</dbReference>
<sequence>MTLFVVLFSFLALVVLHELGHYLFAKKYNVKVEEFGIGLPPRLLGKKIGETIYSINLLPLGAFVRLEGEERAAPGPRSFSSKPLGQRAVIVAAGVVAFWLVAALIFTALGMTSGIPTGIGDEEVQGMVNPKVQILGVAKDSPAKAAGIELGDNIEKITNHESQITIKPITIREVQEFTKENAGQELFFTLQRGNEQREVQLTPRIDAPAGEGPIGVALVRTAFVKYAWWEAPFRGIERTAALTYEILRGLGALLVNLARGQGLPRGIEVMGPVGIVSVLANSFSLGVPQFLSFFAVLAVYLALFNALPIPVVDGGKLLFLGIEALRKKPIPELWEKRMSAFVFVLLLTLMILVTIKDIARIL</sequence>
<evidence type="ECO:0000256" key="7">
    <source>
        <dbReference type="ARBA" id="ARBA00022833"/>
    </source>
</evidence>
<dbReference type="Pfam" id="PF02163">
    <property type="entry name" value="Peptidase_M50"/>
    <property type="match status" value="1"/>
</dbReference>
<dbReference type="Gene3D" id="2.30.42.10">
    <property type="match status" value="1"/>
</dbReference>
<dbReference type="AlphaFoldDB" id="A0A1G2QW45"/>
<comment type="subcellular location">
    <subcellularLocation>
        <location evidence="2">Membrane</location>
        <topology evidence="2">Multi-pass membrane protein</topology>
    </subcellularLocation>
</comment>
<accession>A0A1G2QW45</accession>
<evidence type="ECO:0000256" key="3">
    <source>
        <dbReference type="ARBA" id="ARBA00007931"/>
    </source>
</evidence>
<dbReference type="InterPro" id="IPR036034">
    <property type="entry name" value="PDZ_sf"/>
</dbReference>
<evidence type="ECO:0000256" key="9">
    <source>
        <dbReference type="ARBA" id="ARBA00023049"/>
    </source>
</evidence>
<evidence type="ECO:0000256" key="6">
    <source>
        <dbReference type="ARBA" id="ARBA00022801"/>
    </source>
</evidence>
<feature type="transmembrane region" description="Helical" evidence="11">
    <location>
        <begin position="338"/>
        <end position="355"/>
    </location>
</feature>
<feature type="transmembrane region" description="Helical" evidence="11">
    <location>
        <begin position="88"/>
        <end position="109"/>
    </location>
</feature>
<evidence type="ECO:0000256" key="10">
    <source>
        <dbReference type="ARBA" id="ARBA00023136"/>
    </source>
</evidence>
<name>A0A1G2QW45_9BACT</name>
<dbReference type="GO" id="GO:0006508">
    <property type="term" value="P:proteolysis"/>
    <property type="evidence" value="ECO:0007669"/>
    <property type="project" value="UniProtKB-KW"/>
</dbReference>
<evidence type="ECO:0000259" key="12">
    <source>
        <dbReference type="Pfam" id="PF02163"/>
    </source>
</evidence>
<evidence type="ECO:0000256" key="2">
    <source>
        <dbReference type="ARBA" id="ARBA00004141"/>
    </source>
</evidence>
<keyword evidence="7" id="KW-0862">Zinc</keyword>
<dbReference type="InterPro" id="IPR004387">
    <property type="entry name" value="Pept_M50_Zn"/>
</dbReference>
<evidence type="ECO:0000256" key="5">
    <source>
        <dbReference type="ARBA" id="ARBA00022692"/>
    </source>
</evidence>
<evidence type="ECO:0000313" key="13">
    <source>
        <dbReference type="EMBL" id="OHA64834.1"/>
    </source>
</evidence>
<keyword evidence="9" id="KW-0482">Metalloprotease</keyword>
<feature type="transmembrane region" description="Helical" evidence="11">
    <location>
        <begin position="290"/>
        <end position="311"/>
    </location>
</feature>
<comment type="caution">
    <text evidence="13">The sequence shown here is derived from an EMBL/GenBank/DDBJ whole genome shotgun (WGS) entry which is preliminary data.</text>
</comment>